<dbReference type="Proteomes" id="UP001152747">
    <property type="component" value="Unassembled WGS sequence"/>
</dbReference>
<evidence type="ECO:0000256" key="2">
    <source>
        <dbReference type="SAM" id="SignalP"/>
    </source>
</evidence>
<keyword evidence="2" id="KW-0732">Signal</keyword>
<accession>A0A9P1IIH8</accession>
<dbReference type="PANTHER" id="PTHR23124">
    <property type="entry name" value="C-TYPE LECTIN DOMAIN-CONTAINING PROTEIN-RELATED-RELATED"/>
    <property type="match status" value="1"/>
</dbReference>
<dbReference type="InterPro" id="IPR016186">
    <property type="entry name" value="C-type_lectin-like/link_sf"/>
</dbReference>
<dbReference type="Gene3D" id="3.10.100.10">
    <property type="entry name" value="Mannose-Binding Protein A, subunit A"/>
    <property type="match status" value="1"/>
</dbReference>
<reference evidence="4" key="1">
    <citation type="submission" date="2022-11" db="EMBL/GenBank/DDBJ databases">
        <authorList>
            <person name="Kikuchi T."/>
        </authorList>
    </citation>
    <scope>NUCLEOTIDE SEQUENCE</scope>
    <source>
        <strain evidence="4">PS1010</strain>
    </source>
</reference>
<dbReference type="InterPro" id="IPR016187">
    <property type="entry name" value="CTDL_fold"/>
</dbReference>
<feature type="region of interest" description="Disordered" evidence="1">
    <location>
        <begin position="149"/>
        <end position="201"/>
    </location>
</feature>
<feature type="domain" description="C-type lectin" evidence="3">
    <location>
        <begin position="204"/>
        <end position="377"/>
    </location>
</feature>
<dbReference type="InterPro" id="IPR001304">
    <property type="entry name" value="C-type_lectin-like"/>
</dbReference>
<dbReference type="SMART" id="SM00034">
    <property type="entry name" value="CLECT"/>
    <property type="match status" value="1"/>
</dbReference>
<sequence length="383" mass="42834">MKYIILICFINIAESQYNPIPCYPGQSCNPLNLQPPYPPPPPHPQIQLFLSPQYISASVPISQFPSPGYPSQQQYFSYPIDYSSSYQQPQSQEVYQQTTIYDNSENENNNPVGSINLEEGNYEFQQDDQSTSEPDMDIEVKHDVLENNHEMNKNVSDSSEKEISSSTRGESNDQTSKHQLPPRKSKSSAKPPPLQIAPLRSSKCSAGWRMMSRNKGKWCMKVFGGTLNVWDAHNECNKQGASLSGVENEQERDFIHAQGVHILRSLNKNIQQGSVWIGAKRRNQCLGDNKNAAGCVPWAPNAFEWTDGFTSGKNMFRFRPGQPDYLQNAQEFIYMHIVDKPFGIGSAGATPGSLDDINGSITSSSQNLQFVRGYVCGKPASFD</sequence>
<dbReference type="EMBL" id="CANHGI010000003">
    <property type="protein sequence ID" value="CAI5445711.1"/>
    <property type="molecule type" value="Genomic_DNA"/>
</dbReference>
<organism evidence="4 5">
    <name type="scientific">Caenorhabditis angaria</name>
    <dbReference type="NCBI Taxonomy" id="860376"/>
    <lineage>
        <taxon>Eukaryota</taxon>
        <taxon>Metazoa</taxon>
        <taxon>Ecdysozoa</taxon>
        <taxon>Nematoda</taxon>
        <taxon>Chromadorea</taxon>
        <taxon>Rhabditida</taxon>
        <taxon>Rhabditina</taxon>
        <taxon>Rhabditomorpha</taxon>
        <taxon>Rhabditoidea</taxon>
        <taxon>Rhabditidae</taxon>
        <taxon>Peloderinae</taxon>
        <taxon>Caenorhabditis</taxon>
    </lineage>
</organism>
<evidence type="ECO:0000256" key="1">
    <source>
        <dbReference type="SAM" id="MobiDB-lite"/>
    </source>
</evidence>
<evidence type="ECO:0000259" key="3">
    <source>
        <dbReference type="SMART" id="SM00034"/>
    </source>
</evidence>
<feature type="compositionally biased region" description="Basic and acidic residues" evidence="1">
    <location>
        <begin position="149"/>
        <end position="163"/>
    </location>
</feature>
<name>A0A9P1IIH8_9PELO</name>
<dbReference type="SUPFAM" id="SSF56436">
    <property type="entry name" value="C-type lectin-like"/>
    <property type="match status" value="1"/>
</dbReference>
<dbReference type="OrthoDB" id="441660at2759"/>
<feature type="compositionally biased region" description="Polar residues" evidence="1">
    <location>
        <begin position="167"/>
        <end position="178"/>
    </location>
</feature>
<feature type="chain" id="PRO_5040124391" description="C-type lectin domain-containing protein" evidence="2">
    <location>
        <begin position="16"/>
        <end position="383"/>
    </location>
</feature>
<evidence type="ECO:0000313" key="5">
    <source>
        <dbReference type="Proteomes" id="UP001152747"/>
    </source>
</evidence>
<dbReference type="AlphaFoldDB" id="A0A9P1IIH8"/>
<keyword evidence="5" id="KW-1185">Reference proteome</keyword>
<dbReference type="CDD" id="cd00037">
    <property type="entry name" value="CLECT"/>
    <property type="match status" value="1"/>
</dbReference>
<comment type="caution">
    <text evidence="4">The sequence shown here is derived from an EMBL/GenBank/DDBJ whole genome shotgun (WGS) entry which is preliminary data.</text>
</comment>
<evidence type="ECO:0000313" key="4">
    <source>
        <dbReference type="EMBL" id="CAI5445711.1"/>
    </source>
</evidence>
<protein>
    <recommendedName>
        <fullName evidence="3">C-type lectin domain-containing protein</fullName>
    </recommendedName>
</protein>
<gene>
    <name evidence="4" type="ORF">CAMP_LOCUS8348</name>
</gene>
<feature type="signal peptide" evidence="2">
    <location>
        <begin position="1"/>
        <end position="15"/>
    </location>
</feature>
<proteinExistence type="predicted"/>